<dbReference type="EMBL" id="JAEPRQ010000009">
    <property type="protein sequence ID" value="MBK4217752.1"/>
    <property type="molecule type" value="Genomic_DNA"/>
</dbReference>
<evidence type="ECO:0000256" key="5">
    <source>
        <dbReference type="SAM" id="SignalP"/>
    </source>
</evidence>
<evidence type="ECO:0000313" key="8">
    <source>
        <dbReference type="Proteomes" id="UP000640485"/>
    </source>
</evidence>
<protein>
    <recommendedName>
        <fullName evidence="3">17 kDa surface antigen</fullName>
    </recommendedName>
</protein>
<dbReference type="PROSITE" id="PS51257">
    <property type="entry name" value="PROKAR_LIPOPROTEIN"/>
    <property type="match status" value="1"/>
</dbReference>
<dbReference type="RefSeq" id="WP_200688840.1">
    <property type="nucleotide sequence ID" value="NZ_JAEPRQ010000009.1"/>
</dbReference>
<comment type="caution">
    <text evidence="7">The sequence shown here is derived from an EMBL/GenBank/DDBJ whole genome shotgun (WGS) entry which is preliminary data.</text>
</comment>
<feature type="domain" description="Glycine zipper 2TM" evidence="6">
    <location>
        <begin position="31"/>
        <end position="62"/>
    </location>
</feature>
<feature type="chain" id="PRO_5036977897" description="17 kDa surface antigen" evidence="5">
    <location>
        <begin position="17"/>
        <end position="71"/>
    </location>
</feature>
<organism evidence="7 8">
    <name type="scientific">Paracoccus caeni</name>
    <dbReference type="NCBI Taxonomy" id="657651"/>
    <lineage>
        <taxon>Bacteria</taxon>
        <taxon>Pseudomonadati</taxon>
        <taxon>Pseudomonadota</taxon>
        <taxon>Alphaproteobacteria</taxon>
        <taxon>Rhodobacterales</taxon>
        <taxon>Paracoccaceae</taxon>
        <taxon>Paracoccus</taxon>
    </lineage>
</organism>
<gene>
    <name evidence="7" type="ORF">JJJ17_17605</name>
</gene>
<keyword evidence="4" id="KW-0449">Lipoprotein</keyword>
<sequence length="71" mass="6837">MTTIRMAVLAAVTALAACGYNNPMNNAAVRTVGGAGAGALIADEMGNSRTKGALAGALAGGLSCNMTGGCY</sequence>
<evidence type="ECO:0000259" key="6">
    <source>
        <dbReference type="Pfam" id="PF05433"/>
    </source>
</evidence>
<proteinExistence type="inferred from homology"/>
<dbReference type="Pfam" id="PF05433">
    <property type="entry name" value="Rick_17kDa_Anti"/>
    <property type="match status" value="1"/>
</dbReference>
<evidence type="ECO:0000256" key="3">
    <source>
        <dbReference type="ARBA" id="ARBA00015281"/>
    </source>
</evidence>
<reference evidence="7" key="1">
    <citation type="submission" date="2021-01" db="EMBL/GenBank/DDBJ databases">
        <title>Paracoccus amoyensis sp. nov., isolated from the surface seawater along the coast of Xiamen Island, China.</title>
        <authorList>
            <person name="Lyu L."/>
        </authorList>
    </citation>
    <scope>NUCLEOTIDE SEQUENCE</scope>
    <source>
        <strain evidence="7">MJ17</strain>
    </source>
</reference>
<dbReference type="GO" id="GO:0009279">
    <property type="term" value="C:cell outer membrane"/>
    <property type="evidence" value="ECO:0007669"/>
    <property type="project" value="UniProtKB-SubCell"/>
</dbReference>
<comment type="subcellular location">
    <subcellularLocation>
        <location evidence="1">Cell outer membrane</location>
        <topology evidence="1">Lipid-anchor</topology>
    </subcellularLocation>
</comment>
<keyword evidence="5" id="KW-0732">Signal</keyword>
<feature type="signal peptide" evidence="5">
    <location>
        <begin position="1"/>
        <end position="16"/>
    </location>
</feature>
<name>A0A934SH44_9RHOB</name>
<evidence type="ECO:0000256" key="4">
    <source>
        <dbReference type="ARBA" id="ARBA00023288"/>
    </source>
</evidence>
<dbReference type="InterPro" id="IPR008816">
    <property type="entry name" value="Gly_zipper_2TM_dom"/>
</dbReference>
<accession>A0A934SH44</accession>
<keyword evidence="8" id="KW-1185">Reference proteome</keyword>
<comment type="similarity">
    <text evidence="2">Belongs to the rickettsiale 17 kDa surface antigen family.</text>
</comment>
<evidence type="ECO:0000256" key="2">
    <source>
        <dbReference type="ARBA" id="ARBA00008681"/>
    </source>
</evidence>
<dbReference type="Proteomes" id="UP000640485">
    <property type="component" value="Unassembled WGS sequence"/>
</dbReference>
<dbReference type="AlphaFoldDB" id="A0A934SH44"/>
<evidence type="ECO:0000313" key="7">
    <source>
        <dbReference type="EMBL" id="MBK4217752.1"/>
    </source>
</evidence>
<evidence type="ECO:0000256" key="1">
    <source>
        <dbReference type="ARBA" id="ARBA00004459"/>
    </source>
</evidence>